<evidence type="ECO:0000313" key="3">
    <source>
        <dbReference type="Proteomes" id="UP000474802"/>
    </source>
</evidence>
<dbReference type="EMBL" id="JAALFG010000001">
    <property type="protein sequence ID" value="NGP16863.1"/>
    <property type="molecule type" value="Genomic_DNA"/>
</dbReference>
<sequence>MARLDTHYLGLIHKDEGSGYGVSFPDVPGVIAVADSLDEAISEAAAALDFAFEDWSGALPTPRTLDQLRNDPQFLSRSEDAVVAAIRPSPSYYAAAE</sequence>
<name>A0A6M1SR44_9HYPH</name>
<evidence type="ECO:0000313" key="2">
    <source>
        <dbReference type="EMBL" id="NGP16863.1"/>
    </source>
</evidence>
<dbReference type="InterPro" id="IPR031807">
    <property type="entry name" value="HicB-like"/>
</dbReference>
<dbReference type="InterPro" id="IPR035069">
    <property type="entry name" value="TTHA1013/TTHA0281-like"/>
</dbReference>
<organism evidence="2 3">
    <name type="scientific">Devosia aurantiaca</name>
    <dbReference type="NCBI Taxonomy" id="2714858"/>
    <lineage>
        <taxon>Bacteria</taxon>
        <taxon>Pseudomonadati</taxon>
        <taxon>Pseudomonadota</taxon>
        <taxon>Alphaproteobacteria</taxon>
        <taxon>Hyphomicrobiales</taxon>
        <taxon>Devosiaceae</taxon>
        <taxon>Devosia</taxon>
    </lineage>
</organism>
<dbReference type="Pfam" id="PF15919">
    <property type="entry name" value="HicB_lk_antitox"/>
    <property type="match status" value="1"/>
</dbReference>
<keyword evidence="3" id="KW-1185">Reference proteome</keyword>
<evidence type="ECO:0000259" key="1">
    <source>
        <dbReference type="Pfam" id="PF15919"/>
    </source>
</evidence>
<dbReference type="Proteomes" id="UP000474802">
    <property type="component" value="Unassembled WGS sequence"/>
</dbReference>
<dbReference type="RefSeq" id="WP_164533093.1">
    <property type="nucleotide sequence ID" value="NZ_JAALFG010000001.1"/>
</dbReference>
<dbReference type="Gene3D" id="3.30.160.250">
    <property type="match status" value="1"/>
</dbReference>
<dbReference type="AlphaFoldDB" id="A0A6M1SR44"/>
<reference evidence="2 3" key="2">
    <citation type="submission" date="2020-03" db="EMBL/GenBank/DDBJ databases">
        <title>Devosia chinhatensis sp. nov., isolated from a hexachlorocyclohexane (HCH) dump site in India.</title>
        <authorList>
            <person name="Kumar M."/>
            <person name="Lal R."/>
        </authorList>
    </citation>
    <scope>NUCLEOTIDE SEQUENCE [LARGE SCALE GENOMIC DNA]</scope>
    <source>
        <strain evidence="2 3">H239</strain>
    </source>
</reference>
<gene>
    <name evidence="2" type="ORF">G5575_03420</name>
</gene>
<comment type="caution">
    <text evidence="2">The sequence shown here is derived from an EMBL/GenBank/DDBJ whole genome shotgun (WGS) entry which is preliminary data.</text>
</comment>
<proteinExistence type="predicted"/>
<protein>
    <submittedName>
        <fullName evidence="2">HicB family protein</fullName>
    </submittedName>
</protein>
<feature type="domain" description="HicB-like antitoxin of toxin-antitoxin system" evidence="1">
    <location>
        <begin position="10"/>
        <end position="75"/>
    </location>
</feature>
<dbReference type="SUPFAM" id="SSF143100">
    <property type="entry name" value="TTHA1013/TTHA0281-like"/>
    <property type="match status" value="1"/>
</dbReference>
<accession>A0A6M1SR44</accession>
<reference evidence="2 3" key="1">
    <citation type="submission" date="2020-02" db="EMBL/GenBank/DDBJ databases">
        <authorList>
            <person name="Khan S.A."/>
            <person name="Jeon C.O."/>
            <person name="Chun B.H."/>
        </authorList>
    </citation>
    <scope>NUCLEOTIDE SEQUENCE [LARGE SCALE GENOMIC DNA]</scope>
    <source>
        <strain evidence="2 3">H239</strain>
    </source>
</reference>